<evidence type="ECO:0000313" key="4">
    <source>
        <dbReference type="EMBL" id="HGM06977.1"/>
    </source>
</evidence>
<evidence type="ECO:0000256" key="1">
    <source>
        <dbReference type="ARBA" id="ARBA00022517"/>
    </source>
</evidence>
<accession>A0A7C4H6Y7</accession>
<dbReference type="GO" id="GO:0019843">
    <property type="term" value="F:rRNA binding"/>
    <property type="evidence" value="ECO:0007669"/>
    <property type="project" value="InterPro"/>
</dbReference>
<gene>
    <name evidence="4" type="ORF">ENU31_01010</name>
</gene>
<dbReference type="InterPro" id="IPR023548">
    <property type="entry name" value="Brix_dom_Rbsml_bgen_prot"/>
</dbReference>
<reference evidence="4" key="1">
    <citation type="journal article" date="2020" name="mSystems">
        <title>Genome- and Community-Level Interaction Insights into Carbon Utilization and Element Cycling Functions of Hydrothermarchaeota in Hydrothermal Sediment.</title>
        <authorList>
            <person name="Zhou Z."/>
            <person name="Liu Y."/>
            <person name="Xu W."/>
            <person name="Pan J."/>
            <person name="Luo Z.H."/>
            <person name="Li M."/>
        </authorList>
    </citation>
    <scope>NUCLEOTIDE SEQUENCE [LARGE SCALE GENOMIC DNA]</scope>
    <source>
        <strain evidence="4">SpSt-658</strain>
    </source>
</reference>
<comment type="caution">
    <text evidence="4">The sequence shown here is derived from an EMBL/GenBank/DDBJ whole genome shotgun (WGS) entry which is preliminary data.</text>
</comment>
<dbReference type="HAMAP" id="MF_00699">
    <property type="entry name" value="BriX"/>
    <property type="match status" value="1"/>
</dbReference>
<evidence type="ECO:0000256" key="2">
    <source>
        <dbReference type="HAMAP-Rule" id="MF_00699"/>
    </source>
</evidence>
<sequence length="199" mass="22606">MAKVIITSSRRPTPTVRRFIKSLLIVLPNSVKISRGKLSFNMLALQALDLGSDKLLVVRNKKGNPGYIDVYVVNEIKPELKLTKFCTLYICGYWIPRPIHKDRIQQFKPKSVIVPIDALSNIDNESIIECILIGFDIKVCNDARNTISTCSNDAIIIDIKKVSKNSREAFYEIMFKDTKERVFGPVIRICNAKVFTKSQ</sequence>
<dbReference type="Gene3D" id="3.40.50.10480">
    <property type="entry name" value="Probable brix-domain ribosomal biogenesis protein"/>
    <property type="match status" value="1"/>
</dbReference>
<feature type="domain" description="Brix" evidence="3">
    <location>
        <begin position="2"/>
        <end position="199"/>
    </location>
</feature>
<dbReference type="InterPro" id="IPR007109">
    <property type="entry name" value="Brix"/>
</dbReference>
<dbReference type="AlphaFoldDB" id="A0A7C4H6Y7"/>
<evidence type="ECO:0000259" key="3">
    <source>
        <dbReference type="PROSITE" id="PS50833"/>
    </source>
</evidence>
<name>A0A7C4H6Y7_9CREN</name>
<dbReference type="SUPFAM" id="SSF52954">
    <property type="entry name" value="Class II aaRS ABD-related"/>
    <property type="match status" value="1"/>
</dbReference>
<protein>
    <recommendedName>
        <fullName evidence="2">Probable Brix domain-containing ribosomal biogenesis protein</fullName>
    </recommendedName>
</protein>
<keyword evidence="1 2" id="KW-0690">Ribosome biogenesis</keyword>
<dbReference type="EMBL" id="DTCA01000038">
    <property type="protein sequence ID" value="HGM06977.1"/>
    <property type="molecule type" value="Genomic_DNA"/>
</dbReference>
<proteinExistence type="inferred from homology"/>
<organism evidence="4">
    <name type="scientific">Ignisphaera aggregans</name>
    <dbReference type="NCBI Taxonomy" id="334771"/>
    <lineage>
        <taxon>Archaea</taxon>
        <taxon>Thermoproteota</taxon>
        <taxon>Thermoprotei</taxon>
        <taxon>Desulfurococcales</taxon>
        <taxon>Desulfurococcaceae</taxon>
        <taxon>Ignisphaera</taxon>
    </lineage>
</organism>
<dbReference type="GO" id="GO:0006364">
    <property type="term" value="P:rRNA processing"/>
    <property type="evidence" value="ECO:0007669"/>
    <property type="project" value="InterPro"/>
</dbReference>
<dbReference type="PROSITE" id="PS50833">
    <property type="entry name" value="BRIX"/>
    <property type="match status" value="1"/>
</dbReference>
<comment type="function">
    <text evidence="2">Probably involved in the biogenesis of the ribosome.</text>
</comment>